<dbReference type="EMBL" id="OD000682">
    <property type="protein sequence ID" value="CAD7398796.1"/>
    <property type="molecule type" value="Genomic_DNA"/>
</dbReference>
<evidence type="ECO:0000313" key="1">
    <source>
        <dbReference type="EMBL" id="CAD7398796.1"/>
    </source>
</evidence>
<proteinExistence type="predicted"/>
<accession>A0A7R9GWH4</accession>
<protein>
    <submittedName>
        <fullName evidence="1">Uncharacterized protein</fullName>
    </submittedName>
</protein>
<name>A0A7R9GWH4_TIMPO</name>
<gene>
    <name evidence="1" type="ORF">TPSB3V08_LOCUS1878</name>
</gene>
<reference evidence="1" key="1">
    <citation type="submission" date="2020-11" db="EMBL/GenBank/DDBJ databases">
        <authorList>
            <person name="Tran Van P."/>
        </authorList>
    </citation>
    <scope>NUCLEOTIDE SEQUENCE</scope>
</reference>
<sequence length="236" mass="26743">MSSGFMKGFGKEKVGLAMPKVWRNTRVGGVEEISGLLIWKGTVPATPSSMANPLFRHVRDSSYHSFIYGKSLILSRQGQFLPLLHPWRIPHFLTSGTVPTTPSSMANPLFRHVRDSSYHSFIHGKSLNSSRQEQFLQLLNLCRIPHLSAKGNDSSTFIQIKRLVSRWSAKRRMAQRDRVKGEGVVNKIKRIQEREGKDDNVPLSPNLFFNVRLFYFHVSEHCLHSMIWNGGAKGGS</sequence>
<organism evidence="1">
    <name type="scientific">Timema poppense</name>
    <name type="common">Walking stick</name>
    <dbReference type="NCBI Taxonomy" id="170557"/>
    <lineage>
        <taxon>Eukaryota</taxon>
        <taxon>Metazoa</taxon>
        <taxon>Ecdysozoa</taxon>
        <taxon>Arthropoda</taxon>
        <taxon>Hexapoda</taxon>
        <taxon>Insecta</taxon>
        <taxon>Pterygota</taxon>
        <taxon>Neoptera</taxon>
        <taxon>Polyneoptera</taxon>
        <taxon>Phasmatodea</taxon>
        <taxon>Timematodea</taxon>
        <taxon>Timematoidea</taxon>
        <taxon>Timematidae</taxon>
        <taxon>Timema</taxon>
    </lineage>
</organism>
<dbReference type="AlphaFoldDB" id="A0A7R9GWH4"/>